<evidence type="ECO:0000313" key="6">
    <source>
        <dbReference type="Proteomes" id="UP000253383"/>
    </source>
</evidence>
<dbReference type="GO" id="GO:0009307">
    <property type="term" value="P:DNA restriction-modification system"/>
    <property type="evidence" value="ECO:0007669"/>
    <property type="project" value="UniProtKB-KW"/>
</dbReference>
<dbReference type="AlphaFoldDB" id="A0A368JI97"/>
<sequence length="416" mass="46587">MASGATPAKAEEEKFYSTKATGGIPFIRVQNLKETSELVTDELKYINDFTHTEYLKRSQVSGGDLLTKITGVGRMAVSAVAPTNFSGNINQHIVVSKTENYRTSEILAAYLNSDVGEKLASRRSTGGTRPALDYPALRSIPIVFDPIIVDVLTKAVIQKRQQETQAQILLDSIDEYLLSELGIKLPPDLDNTTENRMFKTSWRQLSGGRYDPTFQKVITEFKGSKYPSRRLRDFAQINPATKFKGLQDADEVTFIPMENVSEDGSIDTSLNRIAADSKGYTTFAENDLLVAKITPCMENGKTGVARNLTNQFGYGSTEFHVFRPKSDNLNIDYLHAFFHANFFRQNAKLTFGGSAGHQRVPPEFFKKMYIPLPPTPVQIKIVQEITTRQQQAQSLRQQAQHDFTAAKREIERLILG</sequence>
<dbReference type="InterPro" id="IPR044946">
    <property type="entry name" value="Restrct_endonuc_typeI_TRD_sf"/>
</dbReference>
<evidence type="ECO:0000256" key="3">
    <source>
        <dbReference type="ARBA" id="ARBA00023125"/>
    </source>
</evidence>
<proteinExistence type="inferred from homology"/>
<dbReference type="OrthoDB" id="825893at2"/>
<name>A0A368JI97_9BACT</name>
<feature type="domain" description="Type I restriction modification DNA specificity" evidence="4">
    <location>
        <begin position="227"/>
        <end position="386"/>
    </location>
</feature>
<protein>
    <recommendedName>
        <fullName evidence="4">Type I restriction modification DNA specificity domain-containing protein</fullName>
    </recommendedName>
</protein>
<dbReference type="Gene3D" id="3.90.220.20">
    <property type="entry name" value="DNA methylase specificity domains"/>
    <property type="match status" value="2"/>
</dbReference>
<dbReference type="EMBL" id="QOWE01000028">
    <property type="protein sequence ID" value="RCR66404.1"/>
    <property type="molecule type" value="Genomic_DNA"/>
</dbReference>
<organism evidence="5 6">
    <name type="scientific">Larkinella punicea</name>
    <dbReference type="NCBI Taxonomy" id="2315727"/>
    <lineage>
        <taxon>Bacteria</taxon>
        <taxon>Pseudomonadati</taxon>
        <taxon>Bacteroidota</taxon>
        <taxon>Cytophagia</taxon>
        <taxon>Cytophagales</taxon>
        <taxon>Spirosomataceae</taxon>
        <taxon>Larkinella</taxon>
    </lineage>
</organism>
<dbReference type="PANTHER" id="PTHR43140:SF1">
    <property type="entry name" value="TYPE I RESTRICTION ENZYME ECOKI SPECIFICITY SUBUNIT"/>
    <property type="match status" value="1"/>
</dbReference>
<reference evidence="5 6" key="1">
    <citation type="submission" date="2018-07" db="EMBL/GenBank/DDBJ databases">
        <title>Genome analysis of Larkinella rosea.</title>
        <authorList>
            <person name="Zhou Z."/>
            <person name="Wang G."/>
        </authorList>
    </citation>
    <scope>NUCLEOTIDE SEQUENCE [LARGE SCALE GENOMIC DNA]</scope>
    <source>
        <strain evidence="6">zzj9</strain>
    </source>
</reference>
<dbReference type="SUPFAM" id="SSF116734">
    <property type="entry name" value="DNA methylase specificity domain"/>
    <property type="match status" value="2"/>
</dbReference>
<dbReference type="GO" id="GO:0003677">
    <property type="term" value="F:DNA binding"/>
    <property type="evidence" value="ECO:0007669"/>
    <property type="project" value="UniProtKB-KW"/>
</dbReference>
<comment type="caution">
    <text evidence="5">The sequence shown here is derived from an EMBL/GenBank/DDBJ whole genome shotgun (WGS) entry which is preliminary data.</text>
</comment>
<comment type="similarity">
    <text evidence="1">Belongs to the type-I restriction system S methylase family.</text>
</comment>
<dbReference type="InterPro" id="IPR051212">
    <property type="entry name" value="Type-I_RE_S_subunit"/>
</dbReference>
<evidence type="ECO:0000259" key="4">
    <source>
        <dbReference type="Pfam" id="PF01420"/>
    </source>
</evidence>
<keyword evidence="3" id="KW-0238">DNA-binding</keyword>
<keyword evidence="2" id="KW-0680">Restriction system</keyword>
<dbReference type="InterPro" id="IPR000055">
    <property type="entry name" value="Restrct_endonuc_typeI_TRD"/>
</dbReference>
<evidence type="ECO:0000256" key="2">
    <source>
        <dbReference type="ARBA" id="ARBA00022747"/>
    </source>
</evidence>
<dbReference type="Pfam" id="PF01420">
    <property type="entry name" value="Methylase_S"/>
    <property type="match status" value="1"/>
</dbReference>
<gene>
    <name evidence="5" type="ORF">DUE52_27240</name>
</gene>
<evidence type="ECO:0000313" key="5">
    <source>
        <dbReference type="EMBL" id="RCR66404.1"/>
    </source>
</evidence>
<evidence type="ECO:0000256" key="1">
    <source>
        <dbReference type="ARBA" id="ARBA00010923"/>
    </source>
</evidence>
<dbReference type="CDD" id="cd17260">
    <property type="entry name" value="RMtype1_S_EcoEI-TRD1-CR1_like"/>
    <property type="match status" value="1"/>
</dbReference>
<accession>A0A368JI97</accession>
<dbReference type="RefSeq" id="WP_114409247.1">
    <property type="nucleotide sequence ID" value="NZ_QOWE01000028.1"/>
</dbReference>
<dbReference type="PANTHER" id="PTHR43140">
    <property type="entry name" value="TYPE-1 RESTRICTION ENZYME ECOKI SPECIFICITY PROTEIN"/>
    <property type="match status" value="1"/>
</dbReference>
<keyword evidence="6" id="KW-1185">Reference proteome</keyword>
<dbReference type="Proteomes" id="UP000253383">
    <property type="component" value="Unassembled WGS sequence"/>
</dbReference>